<name>A0AAN7CYX0_9PEZI</name>
<accession>A0AAN7CYX0</accession>
<protein>
    <recommendedName>
        <fullName evidence="4">Nuclear pore assembly and biogenesis-domain-containing protein</fullName>
    </recommendedName>
</protein>
<reference evidence="2" key="2">
    <citation type="submission" date="2023-05" db="EMBL/GenBank/DDBJ databases">
        <authorList>
            <consortium name="Lawrence Berkeley National Laboratory"/>
            <person name="Steindorff A."/>
            <person name="Hensen N."/>
            <person name="Bonometti L."/>
            <person name="Westerberg I."/>
            <person name="Brannstrom I.O."/>
            <person name="Guillou S."/>
            <person name="Cros-Aarteil S."/>
            <person name="Calhoun S."/>
            <person name="Haridas S."/>
            <person name="Kuo A."/>
            <person name="Mondo S."/>
            <person name="Pangilinan J."/>
            <person name="Riley R."/>
            <person name="Labutti K."/>
            <person name="Andreopoulos B."/>
            <person name="Lipzen A."/>
            <person name="Chen C."/>
            <person name="Yanf M."/>
            <person name="Daum C."/>
            <person name="Ng V."/>
            <person name="Clum A."/>
            <person name="Ohm R."/>
            <person name="Martin F."/>
            <person name="Silar P."/>
            <person name="Natvig D."/>
            <person name="Lalanne C."/>
            <person name="Gautier V."/>
            <person name="Ament-Velasquez S.L."/>
            <person name="Kruys A."/>
            <person name="Hutchinson M.I."/>
            <person name="Powell A.J."/>
            <person name="Barry K."/>
            <person name="Miller A.N."/>
            <person name="Grigoriev I.V."/>
            <person name="Debuchy R."/>
            <person name="Gladieux P."/>
            <person name="Thoren M.H."/>
            <person name="Johannesson H."/>
        </authorList>
    </citation>
    <scope>NUCLEOTIDE SEQUENCE</scope>
    <source>
        <strain evidence="2">CBS 359.72</strain>
    </source>
</reference>
<evidence type="ECO:0000313" key="2">
    <source>
        <dbReference type="EMBL" id="KAK4250421.1"/>
    </source>
</evidence>
<evidence type="ECO:0000256" key="1">
    <source>
        <dbReference type="SAM" id="Phobius"/>
    </source>
</evidence>
<dbReference type="Proteomes" id="UP001303647">
    <property type="component" value="Unassembled WGS sequence"/>
</dbReference>
<evidence type="ECO:0000313" key="3">
    <source>
        <dbReference type="Proteomes" id="UP001303647"/>
    </source>
</evidence>
<feature type="transmembrane region" description="Helical" evidence="1">
    <location>
        <begin position="133"/>
        <end position="151"/>
    </location>
</feature>
<sequence>MDIPLQWTLAYLKETLPPDLLTYLDSARTALLHPSSPVHALRAALSRLAAEMVPLLASALDALAALLASSPTVVAAAVLLILAAVVLQILSIVRRILLFWTRLAFRLLFWAAVALLVSAVWQRGLERSARDAAAVGSTVAGWAAGAGEIWWREYEKAKQAQAQAQAYAHGQGQGRGYQYMAGAGAGAGAGRGAGTAWR</sequence>
<proteinExistence type="predicted"/>
<keyword evidence="1" id="KW-1133">Transmembrane helix</keyword>
<comment type="caution">
    <text evidence="2">The sequence shown here is derived from an EMBL/GenBank/DDBJ whole genome shotgun (WGS) entry which is preliminary data.</text>
</comment>
<keyword evidence="1" id="KW-0812">Transmembrane</keyword>
<organism evidence="2 3">
    <name type="scientific">Corynascus novoguineensis</name>
    <dbReference type="NCBI Taxonomy" id="1126955"/>
    <lineage>
        <taxon>Eukaryota</taxon>
        <taxon>Fungi</taxon>
        <taxon>Dikarya</taxon>
        <taxon>Ascomycota</taxon>
        <taxon>Pezizomycotina</taxon>
        <taxon>Sordariomycetes</taxon>
        <taxon>Sordariomycetidae</taxon>
        <taxon>Sordariales</taxon>
        <taxon>Chaetomiaceae</taxon>
        <taxon>Corynascus</taxon>
    </lineage>
</organism>
<feature type="transmembrane region" description="Helical" evidence="1">
    <location>
        <begin position="103"/>
        <end position="121"/>
    </location>
</feature>
<dbReference type="EMBL" id="MU857613">
    <property type="protein sequence ID" value="KAK4250421.1"/>
    <property type="molecule type" value="Genomic_DNA"/>
</dbReference>
<keyword evidence="3" id="KW-1185">Reference proteome</keyword>
<dbReference type="InterPro" id="IPR024316">
    <property type="entry name" value="APQ12"/>
</dbReference>
<reference evidence="2" key="1">
    <citation type="journal article" date="2023" name="Mol. Phylogenet. Evol.">
        <title>Genome-scale phylogeny and comparative genomics of the fungal order Sordariales.</title>
        <authorList>
            <person name="Hensen N."/>
            <person name="Bonometti L."/>
            <person name="Westerberg I."/>
            <person name="Brannstrom I.O."/>
            <person name="Guillou S."/>
            <person name="Cros-Aarteil S."/>
            <person name="Calhoun S."/>
            <person name="Haridas S."/>
            <person name="Kuo A."/>
            <person name="Mondo S."/>
            <person name="Pangilinan J."/>
            <person name="Riley R."/>
            <person name="LaButti K."/>
            <person name="Andreopoulos B."/>
            <person name="Lipzen A."/>
            <person name="Chen C."/>
            <person name="Yan M."/>
            <person name="Daum C."/>
            <person name="Ng V."/>
            <person name="Clum A."/>
            <person name="Steindorff A."/>
            <person name="Ohm R.A."/>
            <person name="Martin F."/>
            <person name="Silar P."/>
            <person name="Natvig D.O."/>
            <person name="Lalanne C."/>
            <person name="Gautier V."/>
            <person name="Ament-Velasquez S.L."/>
            <person name="Kruys A."/>
            <person name="Hutchinson M.I."/>
            <person name="Powell A.J."/>
            <person name="Barry K."/>
            <person name="Miller A.N."/>
            <person name="Grigoriev I.V."/>
            <person name="Debuchy R."/>
            <person name="Gladieux P."/>
            <person name="Hiltunen Thoren M."/>
            <person name="Johannesson H."/>
        </authorList>
    </citation>
    <scope>NUCLEOTIDE SEQUENCE</scope>
    <source>
        <strain evidence="2">CBS 359.72</strain>
    </source>
</reference>
<gene>
    <name evidence="2" type="ORF">C7999DRAFT_29005</name>
</gene>
<feature type="transmembrane region" description="Helical" evidence="1">
    <location>
        <begin position="73"/>
        <end position="91"/>
    </location>
</feature>
<keyword evidence="1" id="KW-0472">Membrane</keyword>
<evidence type="ECO:0008006" key="4">
    <source>
        <dbReference type="Google" id="ProtNLM"/>
    </source>
</evidence>
<dbReference type="Pfam" id="PF12716">
    <property type="entry name" value="Apq12"/>
    <property type="match status" value="1"/>
</dbReference>
<dbReference type="AlphaFoldDB" id="A0AAN7CYX0"/>